<reference evidence="8" key="1">
    <citation type="submission" date="2021-02" db="EMBL/GenBank/DDBJ databases">
        <authorList>
            <person name="Bekaert M."/>
        </authorList>
    </citation>
    <scope>NUCLEOTIDE SEQUENCE</scope>
    <source>
        <strain evidence="8">IoA-00</strain>
    </source>
</reference>
<dbReference type="Proteomes" id="UP000675881">
    <property type="component" value="Chromosome 5"/>
</dbReference>
<keyword evidence="6" id="KW-0736">Signalosome</keyword>
<comment type="similarity">
    <text evidence="3">Belongs to the CSN8 family.</text>
</comment>
<keyword evidence="5" id="KW-0963">Cytoplasm</keyword>
<evidence type="ECO:0000256" key="2">
    <source>
        <dbReference type="ARBA" id="ARBA00004496"/>
    </source>
</evidence>
<keyword evidence="7" id="KW-0539">Nucleus</keyword>
<dbReference type="GO" id="GO:0000338">
    <property type="term" value="P:protein deneddylation"/>
    <property type="evidence" value="ECO:0007669"/>
    <property type="project" value="InterPro"/>
</dbReference>
<dbReference type="PROSITE" id="PS50250">
    <property type="entry name" value="PCI"/>
    <property type="match status" value="1"/>
</dbReference>
<evidence type="ECO:0000313" key="9">
    <source>
        <dbReference type="Proteomes" id="UP000675881"/>
    </source>
</evidence>
<dbReference type="OrthoDB" id="5351233at2759"/>
<dbReference type="PANTHER" id="PTHR13339">
    <property type="entry name" value="COP9 SIGNALOSOME COMPLEX SUBUNIT 8"/>
    <property type="match status" value="1"/>
</dbReference>
<organism evidence="8 9">
    <name type="scientific">Lepeophtheirus salmonis</name>
    <name type="common">Salmon louse</name>
    <name type="synonym">Caligus salmonis</name>
    <dbReference type="NCBI Taxonomy" id="72036"/>
    <lineage>
        <taxon>Eukaryota</taxon>
        <taxon>Metazoa</taxon>
        <taxon>Ecdysozoa</taxon>
        <taxon>Arthropoda</taxon>
        <taxon>Crustacea</taxon>
        <taxon>Multicrustacea</taxon>
        <taxon>Hexanauplia</taxon>
        <taxon>Copepoda</taxon>
        <taxon>Siphonostomatoida</taxon>
        <taxon>Caligidae</taxon>
        <taxon>Lepeophtheirus</taxon>
    </lineage>
</organism>
<dbReference type="GO" id="GO:0008180">
    <property type="term" value="C:COP9 signalosome"/>
    <property type="evidence" value="ECO:0007669"/>
    <property type="project" value="UniProtKB-KW"/>
</dbReference>
<proteinExistence type="inferred from homology"/>
<dbReference type="AlphaFoldDB" id="A0A7R8CZI6"/>
<evidence type="ECO:0000313" key="8">
    <source>
        <dbReference type="EMBL" id="CAF2934829.1"/>
    </source>
</evidence>
<comment type="subcellular location">
    <subcellularLocation>
        <location evidence="2">Cytoplasm</location>
    </subcellularLocation>
    <subcellularLocation>
        <location evidence="1">Nucleus</location>
    </subcellularLocation>
</comment>
<evidence type="ECO:0000256" key="1">
    <source>
        <dbReference type="ARBA" id="ARBA00004123"/>
    </source>
</evidence>
<accession>A0A7R8CZI6</accession>
<dbReference type="GO" id="GO:0005737">
    <property type="term" value="C:cytoplasm"/>
    <property type="evidence" value="ECO:0007669"/>
    <property type="project" value="UniProtKB-SubCell"/>
</dbReference>
<dbReference type="InterPro" id="IPR033205">
    <property type="entry name" value="COP9_CSN8"/>
</dbReference>
<dbReference type="Pfam" id="PF10075">
    <property type="entry name" value="CSN8_PSD8_EIF3K"/>
    <property type="match status" value="1"/>
</dbReference>
<dbReference type="Gene3D" id="1.25.40.990">
    <property type="match status" value="1"/>
</dbReference>
<dbReference type="InterPro" id="IPR000717">
    <property type="entry name" value="PCI_dom"/>
</dbReference>
<evidence type="ECO:0000256" key="3">
    <source>
        <dbReference type="ARBA" id="ARBA00008252"/>
    </source>
</evidence>
<dbReference type="PANTHER" id="PTHR13339:SF0">
    <property type="entry name" value="COP9 SIGNALOSOME COMPLEX SUBUNIT 8"/>
    <property type="match status" value="1"/>
</dbReference>
<dbReference type="GO" id="GO:0010387">
    <property type="term" value="P:COP9 signalosome assembly"/>
    <property type="evidence" value="ECO:0007669"/>
    <property type="project" value="InterPro"/>
</dbReference>
<evidence type="ECO:0000256" key="6">
    <source>
        <dbReference type="ARBA" id="ARBA00022790"/>
    </source>
</evidence>
<evidence type="ECO:0000256" key="7">
    <source>
        <dbReference type="ARBA" id="ARBA00023242"/>
    </source>
</evidence>
<keyword evidence="9" id="KW-1185">Reference proteome</keyword>
<evidence type="ECO:0000256" key="5">
    <source>
        <dbReference type="ARBA" id="ARBA00022490"/>
    </source>
</evidence>
<dbReference type="InterPro" id="IPR033464">
    <property type="entry name" value="CSN8_PSD8_EIF3K"/>
</dbReference>
<dbReference type="EMBL" id="HG994584">
    <property type="protein sequence ID" value="CAF2934829.1"/>
    <property type="molecule type" value="Genomic_DNA"/>
</dbReference>
<protein>
    <recommendedName>
        <fullName evidence="4">COP9 signalosome complex subunit 8</fullName>
    </recommendedName>
</protein>
<gene>
    <name evidence="8" type="ORF">LSAA_10615</name>
</gene>
<sequence length="405" mass="46576">MKFSGLFWIKILMGWLTCEVIGILLCIILGVYFQLTYPYDEDQEKTGETFDSFFIRGKTKEDSKNLIPMFHSILVVKGFLTAVPLSLLAYVFYISIIIRKIWSMVYSLITILPFIYLFSQFILINKSIQVLKSHYEIPPKVPRLTKNSNKPIFIPENNGKKRSPLSQDHTYFTPNLEPPTSKNGEIDVVDRNLISSTIKDETSYNDISPEKMKDIEQSEGLEDLSNLRKELETTELDAPNGRPGSDVYAKLLAVYLQQNDLCSAKFLWKRIPEENKAENQELEKIWNVGKALWNRDQPGTFRGLLNTDWSENVKSLMLNVTETARKRHVDLVSSAYSSISISDFSHYVGLPEEEAMRLAQSQEDWKIDDNCRIILPARKKPPPLKSIPSEVQISQLTDYISFLEK</sequence>
<name>A0A7R8CZI6_LEPSM</name>
<evidence type="ECO:0000256" key="4">
    <source>
        <dbReference type="ARBA" id="ARBA00014875"/>
    </source>
</evidence>